<dbReference type="AlphaFoldDB" id="A0A1H9DVI0"/>
<dbReference type="EMBL" id="FOET01000004">
    <property type="protein sequence ID" value="SEQ17392.1"/>
    <property type="molecule type" value="Genomic_DNA"/>
</dbReference>
<proteinExistence type="predicted"/>
<protein>
    <recommendedName>
        <fullName evidence="2">histidine kinase</fullName>
        <ecNumber evidence="2">2.7.13.3</ecNumber>
    </recommendedName>
</protein>
<keyword evidence="3" id="KW-0597">Phosphoprotein</keyword>
<evidence type="ECO:0000259" key="7">
    <source>
        <dbReference type="Pfam" id="PF02518"/>
    </source>
</evidence>
<dbReference type="PANTHER" id="PTHR45436:SF5">
    <property type="entry name" value="SENSOR HISTIDINE KINASE TRCS"/>
    <property type="match status" value="1"/>
</dbReference>
<dbReference type="Proteomes" id="UP000199055">
    <property type="component" value="Unassembled WGS sequence"/>
</dbReference>
<gene>
    <name evidence="8" type="ORF">SAMN05216481_104304</name>
</gene>
<dbReference type="STRING" id="403935.SAMN05216481_104304"/>
<feature type="domain" description="Histidine kinase/HSP90-like ATPase" evidence="7">
    <location>
        <begin position="220"/>
        <end position="327"/>
    </location>
</feature>
<keyword evidence="4" id="KW-0808">Transferase</keyword>
<dbReference type="InterPro" id="IPR036890">
    <property type="entry name" value="HATPase_C_sf"/>
</dbReference>
<reference evidence="8 9" key="1">
    <citation type="submission" date="2016-10" db="EMBL/GenBank/DDBJ databases">
        <authorList>
            <person name="de Groot N.N."/>
        </authorList>
    </citation>
    <scope>NUCLEOTIDE SEQUENCE [LARGE SCALE GENOMIC DNA]</scope>
    <source>
        <strain evidence="8 9">CGMCC 4.3519</strain>
    </source>
</reference>
<accession>A0A1H9DVI0</accession>
<evidence type="ECO:0000256" key="6">
    <source>
        <dbReference type="SAM" id="MobiDB-lite"/>
    </source>
</evidence>
<dbReference type="GO" id="GO:0004673">
    <property type="term" value="F:protein histidine kinase activity"/>
    <property type="evidence" value="ECO:0007669"/>
    <property type="project" value="UniProtKB-EC"/>
</dbReference>
<evidence type="ECO:0000313" key="8">
    <source>
        <dbReference type="EMBL" id="SEQ17392.1"/>
    </source>
</evidence>
<evidence type="ECO:0000256" key="5">
    <source>
        <dbReference type="ARBA" id="ARBA00022777"/>
    </source>
</evidence>
<feature type="compositionally biased region" description="Low complexity" evidence="6">
    <location>
        <begin position="411"/>
        <end position="441"/>
    </location>
</feature>
<feature type="compositionally biased region" description="Low complexity" evidence="6">
    <location>
        <begin position="360"/>
        <end position="393"/>
    </location>
</feature>
<keyword evidence="5 8" id="KW-0418">Kinase</keyword>
<evidence type="ECO:0000256" key="2">
    <source>
        <dbReference type="ARBA" id="ARBA00012438"/>
    </source>
</evidence>
<dbReference type="PANTHER" id="PTHR45436">
    <property type="entry name" value="SENSOR HISTIDINE KINASE YKOH"/>
    <property type="match status" value="1"/>
</dbReference>
<dbReference type="InterPro" id="IPR050428">
    <property type="entry name" value="TCS_sensor_his_kinase"/>
</dbReference>
<name>A0A1H9DVI0_9ACTN</name>
<evidence type="ECO:0000256" key="1">
    <source>
        <dbReference type="ARBA" id="ARBA00000085"/>
    </source>
</evidence>
<dbReference type="Pfam" id="PF02518">
    <property type="entry name" value="HATPase_c"/>
    <property type="match status" value="1"/>
</dbReference>
<feature type="region of interest" description="Disordered" evidence="6">
    <location>
        <begin position="329"/>
        <end position="462"/>
    </location>
</feature>
<comment type="catalytic activity">
    <reaction evidence="1">
        <text>ATP + protein L-histidine = ADP + protein N-phospho-L-histidine.</text>
        <dbReference type="EC" id="2.7.13.3"/>
    </reaction>
</comment>
<sequence length="462" mass="47461">MTDITTVASLFGSGLAVALTPVAVRQARLIRGLRTQLSEARSGSRARDAELARLAGVSLPATVQAVSDRQPVPDLPPVSAELAGTPFARHLDDLQEQVVGALTDAEGRTAQMTQATLLSVARTLQALANKQQMAVTDMLRKHDSPEVLGDLQVVDHATAQILRRAQAITVVCGSYPGRQHNATPLSDVVRGAVSRILDFRRVRIFHDEGDRAVVGRAVEGLVLALAELLENATRYSHPDTQVLVQFERAHNGLSVIVDDKGVGLQPGERERAQRLLSGQGAVSVTRLGDPPKFGFAVIGMLSSRYGFEVSVTKSPYSGVRAVAFLPSSLLTDPSPGRPVASLGSSGSPPADTGASSDADGTAAVPSAGTATGAATGAAAGDATGAAGATTAGGLPKRRRRTADAPPPSVPAPRSAEPPAAGRSARDSAAALGGFARAARAAQRTTPTSGGSEPDGSEGNTET</sequence>
<dbReference type="Gene3D" id="3.30.565.10">
    <property type="entry name" value="Histidine kinase-like ATPase, C-terminal domain"/>
    <property type="match status" value="1"/>
</dbReference>
<evidence type="ECO:0000256" key="4">
    <source>
        <dbReference type="ARBA" id="ARBA00022679"/>
    </source>
</evidence>
<dbReference type="EC" id="2.7.13.3" evidence="2"/>
<keyword evidence="9" id="KW-1185">Reference proteome</keyword>
<dbReference type="RefSeq" id="WP_177213968.1">
    <property type="nucleotide sequence ID" value="NZ_FOET01000004.1"/>
</dbReference>
<evidence type="ECO:0000256" key="3">
    <source>
        <dbReference type="ARBA" id="ARBA00022553"/>
    </source>
</evidence>
<dbReference type="SUPFAM" id="SSF55874">
    <property type="entry name" value="ATPase domain of HSP90 chaperone/DNA topoisomerase II/histidine kinase"/>
    <property type="match status" value="1"/>
</dbReference>
<evidence type="ECO:0000313" key="9">
    <source>
        <dbReference type="Proteomes" id="UP000199055"/>
    </source>
</evidence>
<dbReference type="GO" id="GO:0005886">
    <property type="term" value="C:plasma membrane"/>
    <property type="evidence" value="ECO:0007669"/>
    <property type="project" value="TreeGrafter"/>
</dbReference>
<dbReference type="GO" id="GO:0000160">
    <property type="term" value="P:phosphorelay signal transduction system"/>
    <property type="evidence" value="ECO:0007669"/>
    <property type="project" value="TreeGrafter"/>
</dbReference>
<organism evidence="8 9">
    <name type="scientific">Streptomyces radiopugnans</name>
    <dbReference type="NCBI Taxonomy" id="403935"/>
    <lineage>
        <taxon>Bacteria</taxon>
        <taxon>Bacillati</taxon>
        <taxon>Actinomycetota</taxon>
        <taxon>Actinomycetes</taxon>
        <taxon>Kitasatosporales</taxon>
        <taxon>Streptomycetaceae</taxon>
        <taxon>Streptomyces</taxon>
    </lineage>
</organism>
<dbReference type="InterPro" id="IPR003594">
    <property type="entry name" value="HATPase_dom"/>
</dbReference>